<dbReference type="EMBL" id="CP051774">
    <property type="protein sequence ID" value="QJE96868.1"/>
    <property type="molecule type" value="Genomic_DNA"/>
</dbReference>
<protein>
    <submittedName>
        <fullName evidence="1">Uncharacterized protein</fullName>
    </submittedName>
</protein>
<evidence type="ECO:0000313" key="1">
    <source>
        <dbReference type="EMBL" id="QJE96868.1"/>
    </source>
</evidence>
<proteinExistence type="predicted"/>
<name>A0A858RK84_9BACT</name>
<sequence length="453" mass="50225">MFRILLLILVPFLGIANALTVGWKVPIEQFNPDLTTNGRVRKLDRPPGESAFFKAGDELWEISKAVEWRGEPRTNQDPFEESDAIWQGDWIVWNASSRMIVARGTFVELKEAEKSLGFEEGLSVMKMRFELSGGAAGGDERRVLSLSSSNGKKAKAESHGFQVSAEPYAGQSASTDLIWSASWPAGEEDSSWKAEATVVLKDGQEFLLARGGEGQGAWKLTGSVVRQTIDGIRSSESRWVELPKQQVMPWPPGHEEFAPVRRPLGESLQIGVYSGAADFLYQEDPVLVEPPAALAEWVTGPVIDARESLEILGFLFLREGFFAGFDVKSGRLLTIADAQQQEMLQDDFVDSPRAPFRLWAETNLEAGGITCRSGQKASLFRSRKGEIQQLFEIEATEGDDRIVDVRYAIQIAPDEKATGGMSLIKEKPQALAKFLRSGKETDFTLTIRDHWGR</sequence>
<accession>A0A858RK84</accession>
<dbReference type="Proteomes" id="UP000501812">
    <property type="component" value="Chromosome"/>
</dbReference>
<dbReference type="RefSeq" id="WP_169455268.1">
    <property type="nucleotide sequence ID" value="NZ_CP051774.1"/>
</dbReference>
<gene>
    <name evidence="1" type="ORF">HHL09_14095</name>
</gene>
<reference evidence="1 2" key="1">
    <citation type="submission" date="2020-04" db="EMBL/GenBank/DDBJ databases">
        <title>Luteolibacter sp. G-1-1-1 isolated from soil.</title>
        <authorList>
            <person name="Dahal R.H."/>
        </authorList>
    </citation>
    <scope>NUCLEOTIDE SEQUENCE [LARGE SCALE GENOMIC DNA]</scope>
    <source>
        <strain evidence="1 2">G-1-1-1</strain>
    </source>
</reference>
<organism evidence="1 2">
    <name type="scientific">Luteolibacter luteus</name>
    <dbReference type="NCBI Taxonomy" id="2728835"/>
    <lineage>
        <taxon>Bacteria</taxon>
        <taxon>Pseudomonadati</taxon>
        <taxon>Verrucomicrobiota</taxon>
        <taxon>Verrucomicrobiia</taxon>
        <taxon>Verrucomicrobiales</taxon>
        <taxon>Verrucomicrobiaceae</taxon>
        <taxon>Luteolibacter</taxon>
    </lineage>
</organism>
<dbReference type="AlphaFoldDB" id="A0A858RK84"/>
<evidence type="ECO:0000313" key="2">
    <source>
        <dbReference type="Proteomes" id="UP000501812"/>
    </source>
</evidence>
<dbReference type="KEGG" id="luo:HHL09_14095"/>
<keyword evidence="2" id="KW-1185">Reference proteome</keyword>